<evidence type="ECO:0000313" key="3">
    <source>
        <dbReference type="Proteomes" id="UP000324800"/>
    </source>
</evidence>
<keyword evidence="1" id="KW-0732">Signal</keyword>
<proteinExistence type="predicted"/>
<accession>A0A5J4VRK3</accession>
<protein>
    <submittedName>
        <fullName evidence="2">Uncharacterized protein</fullName>
    </submittedName>
</protein>
<evidence type="ECO:0000256" key="1">
    <source>
        <dbReference type="SAM" id="SignalP"/>
    </source>
</evidence>
<reference evidence="2 3" key="1">
    <citation type="submission" date="2019-03" db="EMBL/GenBank/DDBJ databases">
        <title>Single cell metagenomics reveals metabolic interactions within the superorganism composed of flagellate Streblomastix strix and complex community of Bacteroidetes bacteria on its surface.</title>
        <authorList>
            <person name="Treitli S.C."/>
            <person name="Kolisko M."/>
            <person name="Husnik F."/>
            <person name="Keeling P."/>
            <person name="Hampl V."/>
        </authorList>
    </citation>
    <scope>NUCLEOTIDE SEQUENCE [LARGE SCALE GENOMIC DNA]</scope>
    <source>
        <strain evidence="2">ST1C</strain>
    </source>
</reference>
<feature type="chain" id="PRO_5023921841" evidence="1">
    <location>
        <begin position="21"/>
        <end position="84"/>
    </location>
</feature>
<dbReference type="AlphaFoldDB" id="A0A5J4VRK3"/>
<feature type="signal peptide" evidence="1">
    <location>
        <begin position="1"/>
        <end position="20"/>
    </location>
</feature>
<dbReference type="EMBL" id="SNRW01005384">
    <property type="protein sequence ID" value="KAA6385172.1"/>
    <property type="molecule type" value="Genomic_DNA"/>
</dbReference>
<dbReference type="Proteomes" id="UP000324800">
    <property type="component" value="Unassembled WGS sequence"/>
</dbReference>
<evidence type="ECO:0000313" key="2">
    <source>
        <dbReference type="EMBL" id="KAA6385172.1"/>
    </source>
</evidence>
<organism evidence="2 3">
    <name type="scientific">Streblomastix strix</name>
    <dbReference type="NCBI Taxonomy" id="222440"/>
    <lineage>
        <taxon>Eukaryota</taxon>
        <taxon>Metamonada</taxon>
        <taxon>Preaxostyla</taxon>
        <taxon>Oxymonadida</taxon>
        <taxon>Streblomastigidae</taxon>
        <taxon>Streblomastix</taxon>
    </lineage>
</organism>
<name>A0A5J4VRK3_9EUKA</name>
<sequence length="84" mass="9904">MYWTWFWRRSLLSILELAETCDISELLDVDYQELDLLDEIDFIDVGVLVIDGVGVFDCEIECYFGVCERECECYVQFPVQLTEC</sequence>
<comment type="caution">
    <text evidence="2">The sequence shown here is derived from an EMBL/GenBank/DDBJ whole genome shotgun (WGS) entry which is preliminary data.</text>
</comment>
<gene>
    <name evidence="2" type="ORF">EZS28_019301</name>
</gene>